<evidence type="ECO:0000313" key="2">
    <source>
        <dbReference type="EMBL" id="ACT47414.1"/>
    </source>
</evidence>
<feature type="domain" description="FHA" evidence="1">
    <location>
        <begin position="23"/>
        <end position="72"/>
    </location>
</feature>
<dbReference type="KEGG" id="mmb:Mmol_0504"/>
<dbReference type="HOGENOM" id="CLU_102503_0_0_4"/>
<dbReference type="CDD" id="cd00060">
    <property type="entry name" value="FHA"/>
    <property type="match status" value="1"/>
</dbReference>
<dbReference type="PANTHER" id="PTHR23308">
    <property type="entry name" value="NUCLEAR INHIBITOR OF PROTEIN PHOSPHATASE-1"/>
    <property type="match status" value="1"/>
</dbReference>
<dbReference type="STRING" id="583345.Mmol_0504"/>
<dbReference type="OrthoDB" id="151099at2"/>
<evidence type="ECO:0000259" key="1">
    <source>
        <dbReference type="PROSITE" id="PS50006"/>
    </source>
</evidence>
<dbReference type="EMBL" id="CP001672">
    <property type="protein sequence ID" value="ACT47414.1"/>
    <property type="molecule type" value="Genomic_DNA"/>
</dbReference>
<dbReference type="eggNOG" id="COG1716">
    <property type="taxonomic scope" value="Bacteria"/>
</dbReference>
<sequence>MAKLILTLDGSYFNEYALTHLKTTIGRKSTNDIHLDNLAISGEHAVILRQGDDYFVEDLNSTNGTRVNNTVTKKQQLKNDDVIELGRFHLTFLDHEAGANAAFEKTMLVHPSAFSAKPASFSPNPVPVAQVAPVRPSVQPPVASNVLNDETSQVEPALVGKIQVLNGTSSGRELVLNKALTTLGKTGVQVAVITKRPNGYFITHVEGKVLPVVNGVSTGVQAHALADRDVIELAGVKMEFYLS</sequence>
<accession>C6WU15</accession>
<reference evidence="2 3" key="2">
    <citation type="journal article" date="2011" name="J. Bacteriol.">
        <title>Genomes of three methylotrophs from a single niche uncover genetic and metabolic divergence of Methylophilaceae.</title>
        <authorList>
            <person name="Lapidus A."/>
            <person name="Clum A."/>
            <person name="Labutti K."/>
            <person name="Kaluzhnaya M.G."/>
            <person name="Lim S."/>
            <person name="Beck D.A."/>
            <person name="Glavina Del Rio T."/>
            <person name="Nolan M."/>
            <person name="Mavromatis K."/>
            <person name="Huntemann M."/>
            <person name="Lucas S."/>
            <person name="Lidstrom M.E."/>
            <person name="Ivanova N."/>
            <person name="Chistoserdova L."/>
        </authorList>
    </citation>
    <scope>NUCLEOTIDE SEQUENCE [LARGE SCALE GENOMIC DNA]</scope>
    <source>
        <strain evidence="3">JLW8 / ATCC BAA-1282 / DSM 17540</strain>
    </source>
</reference>
<dbReference type="InterPro" id="IPR050923">
    <property type="entry name" value="Cell_Proc_Reg/RNA_Proc"/>
</dbReference>
<gene>
    <name evidence="2" type="ordered locus">Mmol_0504</name>
</gene>
<reference evidence="3" key="1">
    <citation type="submission" date="2009-07" db="EMBL/GenBank/DDBJ databases">
        <title>Complete sequence of Methylotenera mobilis JLW8.</title>
        <authorList>
            <consortium name="US DOE Joint Genome Institute"/>
            <person name="Lucas S."/>
            <person name="Copeland A."/>
            <person name="Lapidus A."/>
            <person name="Glavina del Rio T."/>
            <person name="Tice H."/>
            <person name="Bruce D."/>
            <person name="Goodwin L."/>
            <person name="Pitluck S."/>
            <person name="LaButti K.M."/>
            <person name="Clum A."/>
            <person name="Larimer F."/>
            <person name="Land M."/>
            <person name="Hauser L."/>
            <person name="Kyrpides N."/>
            <person name="Mikhailova N."/>
            <person name="Kayluzhnaya M."/>
            <person name="Chistoserdova L."/>
        </authorList>
    </citation>
    <scope>NUCLEOTIDE SEQUENCE [LARGE SCALE GENOMIC DNA]</scope>
    <source>
        <strain evidence="3">JLW8 / ATCC BAA-1282 / DSM 17540</strain>
    </source>
</reference>
<dbReference type="SMART" id="SM00240">
    <property type="entry name" value="FHA"/>
    <property type="match status" value="1"/>
</dbReference>
<proteinExistence type="predicted"/>
<dbReference type="RefSeq" id="WP_015831451.1">
    <property type="nucleotide sequence ID" value="NC_012968.1"/>
</dbReference>
<keyword evidence="3" id="KW-1185">Reference proteome</keyword>
<evidence type="ECO:0000313" key="3">
    <source>
        <dbReference type="Proteomes" id="UP000002742"/>
    </source>
</evidence>
<dbReference type="SUPFAM" id="SSF49879">
    <property type="entry name" value="SMAD/FHA domain"/>
    <property type="match status" value="2"/>
</dbReference>
<dbReference type="InterPro" id="IPR008984">
    <property type="entry name" value="SMAD_FHA_dom_sf"/>
</dbReference>
<organism evidence="2 3">
    <name type="scientific">Methylotenera mobilis (strain JLW8 / ATCC BAA-1282 / DSM 17540)</name>
    <dbReference type="NCBI Taxonomy" id="583345"/>
    <lineage>
        <taxon>Bacteria</taxon>
        <taxon>Pseudomonadati</taxon>
        <taxon>Pseudomonadota</taxon>
        <taxon>Betaproteobacteria</taxon>
        <taxon>Nitrosomonadales</taxon>
        <taxon>Methylophilaceae</taxon>
        <taxon>Methylotenera</taxon>
    </lineage>
</organism>
<dbReference type="PROSITE" id="PS50006">
    <property type="entry name" value="FHA_DOMAIN"/>
    <property type="match status" value="1"/>
</dbReference>
<protein>
    <submittedName>
        <fullName evidence="2">FHA domain containing protein</fullName>
    </submittedName>
</protein>
<dbReference type="InterPro" id="IPR000253">
    <property type="entry name" value="FHA_dom"/>
</dbReference>
<dbReference type="Pfam" id="PF00498">
    <property type="entry name" value="FHA"/>
    <property type="match status" value="1"/>
</dbReference>
<dbReference type="AlphaFoldDB" id="C6WU15"/>
<dbReference type="Proteomes" id="UP000002742">
    <property type="component" value="Chromosome"/>
</dbReference>
<name>C6WU15_METML</name>
<dbReference type="Gene3D" id="2.60.200.20">
    <property type="match status" value="1"/>
</dbReference>